<dbReference type="PROSITE" id="PS50157">
    <property type="entry name" value="ZINC_FINGER_C2H2_2"/>
    <property type="match status" value="15"/>
</dbReference>
<feature type="domain" description="C2H2-type" evidence="6">
    <location>
        <begin position="9"/>
        <end position="36"/>
    </location>
</feature>
<evidence type="ECO:0000256" key="2">
    <source>
        <dbReference type="ARBA" id="ARBA00022737"/>
    </source>
</evidence>
<keyword evidence="8" id="KW-1185">Reference proteome</keyword>
<organism evidence="7 8">
    <name type="scientific">Trichonephila clavata</name>
    <name type="common">Joro spider</name>
    <name type="synonym">Nephila clavata</name>
    <dbReference type="NCBI Taxonomy" id="2740835"/>
    <lineage>
        <taxon>Eukaryota</taxon>
        <taxon>Metazoa</taxon>
        <taxon>Ecdysozoa</taxon>
        <taxon>Arthropoda</taxon>
        <taxon>Chelicerata</taxon>
        <taxon>Arachnida</taxon>
        <taxon>Araneae</taxon>
        <taxon>Araneomorphae</taxon>
        <taxon>Entelegynae</taxon>
        <taxon>Araneoidea</taxon>
        <taxon>Nephilidae</taxon>
        <taxon>Trichonephila</taxon>
    </lineage>
</organism>
<evidence type="ECO:0000313" key="7">
    <source>
        <dbReference type="EMBL" id="GFQ70859.1"/>
    </source>
</evidence>
<sequence>MSDISSDCYTCNFCDLIFNNQEDLDSHNQLHTSSGEFSCPLCKEVFPDLRLLQLHDLRHSLEETEEIKNDPSSVFITFVRPVASFTCNICNEIFTSDEELIDHIAQHQESDLTLQPSIAEPDIVIKEEVSSDIEYTPFEENVYQIPPKRPFKQTFSFSNAESDGPNECKTCMKIFNSFGSLRRHQRRFHSTKKTYTCTVCERSFSQLSLLSKHALLHHRTKKEEFECQICKKKFGKSMILLKHIFITHACHDKHFCFACFKFFPNKEQLSNHMQDHIVSETFNCDKCKKRYKTEAKLKKHRCVTIGPRPYLCKVCGKRFLRLHHLERHCAMHKRKRENYKKDLSQNVNKLKTYDCIKCGKQFKTEMKLNRHRCIYNGPRPYLCKICGKRFNRLYHLERHFTLHKQGSKDSDSDSFETQNSVVYPGYDPKEDFQYILPCPRKKFECYICGERYSSFKKYKQHFATQHVGVEFNSCHICAKQFSKSSKVKRHLITHIKGRNRIKPPPPKKQRASTERLACYQCPKTFANKAGFQRHVLMHEKSKSGNFKCAVCEKKFSEEKLLNEHILAFHDFFTDFQCNLCETKFSSSYHLDQHMLSHSGLKRFKCFKCNTMFTTKIDLEKHMVTHEETKPFPCYFCDKFFTRNYHRQKHLAVCAKDKRIKGNC</sequence>
<feature type="domain" description="C2H2-type" evidence="6">
    <location>
        <begin position="85"/>
        <end position="112"/>
    </location>
</feature>
<dbReference type="Proteomes" id="UP000887116">
    <property type="component" value="Unassembled WGS sequence"/>
</dbReference>
<evidence type="ECO:0000256" key="1">
    <source>
        <dbReference type="ARBA" id="ARBA00022723"/>
    </source>
</evidence>
<evidence type="ECO:0000256" key="4">
    <source>
        <dbReference type="ARBA" id="ARBA00022833"/>
    </source>
</evidence>
<dbReference type="PANTHER" id="PTHR24379">
    <property type="entry name" value="KRAB AND ZINC FINGER DOMAIN-CONTAINING"/>
    <property type="match status" value="1"/>
</dbReference>
<gene>
    <name evidence="7" type="primary">Zfp26_1</name>
    <name evidence="7" type="ORF">TNCT_77981</name>
</gene>
<protein>
    <submittedName>
        <fullName evidence="7">Zinc finger protein 26</fullName>
    </submittedName>
</protein>
<dbReference type="AlphaFoldDB" id="A0A8X6F6H4"/>
<reference evidence="7" key="1">
    <citation type="submission" date="2020-07" db="EMBL/GenBank/DDBJ databases">
        <title>Multicomponent nature underlies the extraordinary mechanical properties of spider dragline silk.</title>
        <authorList>
            <person name="Kono N."/>
            <person name="Nakamura H."/>
            <person name="Mori M."/>
            <person name="Yoshida Y."/>
            <person name="Ohtoshi R."/>
            <person name="Malay A.D."/>
            <person name="Moran D.A.P."/>
            <person name="Tomita M."/>
            <person name="Numata K."/>
            <person name="Arakawa K."/>
        </authorList>
    </citation>
    <scope>NUCLEOTIDE SEQUENCE</scope>
</reference>
<keyword evidence="1" id="KW-0479">Metal-binding</keyword>
<evidence type="ECO:0000313" key="8">
    <source>
        <dbReference type="Proteomes" id="UP000887116"/>
    </source>
</evidence>
<feature type="domain" description="C2H2-type" evidence="6">
    <location>
        <begin position="225"/>
        <end position="253"/>
    </location>
</feature>
<feature type="domain" description="C2H2-type" evidence="6">
    <location>
        <begin position="546"/>
        <end position="569"/>
    </location>
</feature>
<dbReference type="EMBL" id="BMAO01020938">
    <property type="protein sequence ID" value="GFQ70859.1"/>
    <property type="molecule type" value="Genomic_DNA"/>
</dbReference>
<feature type="domain" description="C2H2-type" evidence="6">
    <location>
        <begin position="603"/>
        <end position="630"/>
    </location>
</feature>
<feature type="domain" description="C2H2-type" evidence="6">
    <location>
        <begin position="195"/>
        <end position="222"/>
    </location>
</feature>
<feature type="domain" description="C2H2-type" evidence="6">
    <location>
        <begin position="472"/>
        <end position="499"/>
    </location>
</feature>
<evidence type="ECO:0000256" key="5">
    <source>
        <dbReference type="PROSITE-ProRule" id="PRU00042"/>
    </source>
</evidence>
<keyword evidence="4" id="KW-0862">Zinc</keyword>
<dbReference type="FunFam" id="3.30.160.60:FF:000100">
    <property type="entry name" value="Zinc finger 45-like"/>
    <property type="match status" value="1"/>
</dbReference>
<evidence type="ECO:0000256" key="3">
    <source>
        <dbReference type="ARBA" id="ARBA00022771"/>
    </source>
</evidence>
<dbReference type="PANTHER" id="PTHR24379:SF121">
    <property type="entry name" value="C2H2-TYPE DOMAIN-CONTAINING PROTEIN"/>
    <property type="match status" value="1"/>
</dbReference>
<dbReference type="Gene3D" id="3.30.160.60">
    <property type="entry name" value="Classic Zinc Finger"/>
    <property type="match status" value="10"/>
</dbReference>
<feature type="domain" description="C2H2-type" evidence="6">
    <location>
        <begin position="310"/>
        <end position="337"/>
    </location>
</feature>
<dbReference type="SUPFAM" id="SSF57667">
    <property type="entry name" value="beta-beta-alpha zinc fingers"/>
    <property type="match status" value="8"/>
</dbReference>
<dbReference type="SMART" id="SM00355">
    <property type="entry name" value="ZnF_C2H2"/>
    <property type="match status" value="18"/>
</dbReference>
<feature type="domain" description="C2H2-type" evidence="6">
    <location>
        <begin position="575"/>
        <end position="602"/>
    </location>
</feature>
<feature type="domain" description="C2H2-type" evidence="6">
    <location>
        <begin position="516"/>
        <end position="543"/>
    </location>
</feature>
<accession>A0A8X6F6H4</accession>
<comment type="caution">
    <text evidence="7">The sequence shown here is derived from an EMBL/GenBank/DDBJ whole genome shotgun (WGS) entry which is preliminary data.</text>
</comment>
<feature type="domain" description="C2H2-type" evidence="6">
    <location>
        <begin position="282"/>
        <end position="309"/>
    </location>
</feature>
<dbReference type="GO" id="GO:0008270">
    <property type="term" value="F:zinc ion binding"/>
    <property type="evidence" value="ECO:0007669"/>
    <property type="project" value="UniProtKB-KW"/>
</dbReference>
<dbReference type="InterPro" id="IPR036236">
    <property type="entry name" value="Znf_C2H2_sf"/>
</dbReference>
<dbReference type="OrthoDB" id="6414746at2759"/>
<dbReference type="Pfam" id="PF00096">
    <property type="entry name" value="zf-C2H2"/>
    <property type="match status" value="6"/>
</dbReference>
<keyword evidence="3 5" id="KW-0863">Zinc-finger</keyword>
<dbReference type="InterPro" id="IPR013087">
    <property type="entry name" value="Znf_C2H2_type"/>
</dbReference>
<evidence type="ECO:0000259" key="6">
    <source>
        <dbReference type="PROSITE" id="PS50157"/>
    </source>
</evidence>
<keyword evidence="2" id="KW-0677">Repeat</keyword>
<feature type="domain" description="C2H2-type" evidence="6">
    <location>
        <begin position="381"/>
        <end position="408"/>
    </location>
</feature>
<name>A0A8X6F6H4_TRICU</name>
<feature type="domain" description="C2H2-type" evidence="6">
    <location>
        <begin position="37"/>
        <end position="64"/>
    </location>
</feature>
<feature type="domain" description="C2H2-type" evidence="6">
    <location>
        <begin position="353"/>
        <end position="380"/>
    </location>
</feature>
<dbReference type="PROSITE" id="PS00028">
    <property type="entry name" value="ZINC_FINGER_C2H2_1"/>
    <property type="match status" value="14"/>
</dbReference>
<proteinExistence type="predicted"/>
<feature type="domain" description="C2H2-type" evidence="6">
    <location>
        <begin position="166"/>
        <end position="194"/>
    </location>
</feature>